<dbReference type="Proteomes" id="UP000294901">
    <property type="component" value="Unassembled WGS sequence"/>
</dbReference>
<dbReference type="OrthoDB" id="5196407at2"/>
<sequence>MSFDWSGEKSLRINVVSWPISEKSDGFKELAQWKLKTLDILSVDEIRTRLAELSSLPSASSMDVRVEVVSADELLMTCEYDSSIPEPMRLGAASVTWRFLDEELARLWMIGDSPRSHFPEFMRQRRAQLDAISSMQRLYLMFASIIRVEPLIAAAAGAVLGSSRLLAGRLAEADGREALLGRFTDLASRLAVSLEGRGVRRNSGHLEKADLGSLMLGLGDHLKRAISTRESSDIAQCIEMVFDSFYLFDEHYSVAPLSLARSEDRDYRDDLDLLLTGNSNAFEVMLERSLISADSIRKVIVGADVRRQLLNAII</sequence>
<keyword evidence="2" id="KW-1185">Reference proteome</keyword>
<proteinExistence type="predicted"/>
<dbReference type="EMBL" id="SNWR01000001">
    <property type="protein sequence ID" value="TDO39651.1"/>
    <property type="molecule type" value="Genomic_DNA"/>
</dbReference>
<accession>A0A4R6JVQ2</accession>
<evidence type="ECO:0000313" key="2">
    <source>
        <dbReference type="Proteomes" id="UP000294901"/>
    </source>
</evidence>
<comment type="caution">
    <text evidence="1">The sequence shown here is derived from an EMBL/GenBank/DDBJ whole genome shotgun (WGS) entry which is preliminary data.</text>
</comment>
<evidence type="ECO:0000313" key="1">
    <source>
        <dbReference type="EMBL" id="TDO39651.1"/>
    </source>
</evidence>
<name>A0A4R6JVQ2_9ACTN</name>
<organism evidence="1 2">
    <name type="scientific">Paractinoplanes brasiliensis</name>
    <dbReference type="NCBI Taxonomy" id="52695"/>
    <lineage>
        <taxon>Bacteria</taxon>
        <taxon>Bacillati</taxon>
        <taxon>Actinomycetota</taxon>
        <taxon>Actinomycetes</taxon>
        <taxon>Micromonosporales</taxon>
        <taxon>Micromonosporaceae</taxon>
        <taxon>Paractinoplanes</taxon>
    </lineage>
</organism>
<protein>
    <submittedName>
        <fullName evidence="1">Uncharacterized protein</fullName>
    </submittedName>
</protein>
<dbReference type="AlphaFoldDB" id="A0A4R6JVQ2"/>
<gene>
    <name evidence="1" type="ORF">C8E87_3346</name>
</gene>
<reference evidence="1 2" key="1">
    <citation type="submission" date="2019-03" db="EMBL/GenBank/DDBJ databases">
        <title>Sequencing the genomes of 1000 actinobacteria strains.</title>
        <authorList>
            <person name="Klenk H.-P."/>
        </authorList>
    </citation>
    <scope>NUCLEOTIDE SEQUENCE [LARGE SCALE GENOMIC DNA]</scope>
    <source>
        <strain evidence="1 2">DSM 43805</strain>
    </source>
</reference>
<dbReference type="RefSeq" id="WP_133873944.1">
    <property type="nucleotide sequence ID" value="NZ_BOMD01000054.1"/>
</dbReference>